<evidence type="ECO:0000313" key="2">
    <source>
        <dbReference type="EMBL" id="EJK56751.1"/>
    </source>
</evidence>
<accession>K0S795</accession>
<feature type="region of interest" description="Disordered" evidence="1">
    <location>
        <begin position="1"/>
        <end position="127"/>
    </location>
</feature>
<feature type="compositionally biased region" description="Low complexity" evidence="1">
    <location>
        <begin position="19"/>
        <end position="28"/>
    </location>
</feature>
<proteinExistence type="predicted"/>
<gene>
    <name evidence="2" type="ORF">THAOC_23298</name>
</gene>
<dbReference type="Proteomes" id="UP000266841">
    <property type="component" value="Unassembled WGS sequence"/>
</dbReference>
<comment type="caution">
    <text evidence="2">The sequence shown here is derived from an EMBL/GenBank/DDBJ whole genome shotgun (WGS) entry which is preliminary data.</text>
</comment>
<evidence type="ECO:0000313" key="3">
    <source>
        <dbReference type="Proteomes" id="UP000266841"/>
    </source>
</evidence>
<organism evidence="2 3">
    <name type="scientific">Thalassiosira oceanica</name>
    <name type="common">Marine diatom</name>
    <dbReference type="NCBI Taxonomy" id="159749"/>
    <lineage>
        <taxon>Eukaryota</taxon>
        <taxon>Sar</taxon>
        <taxon>Stramenopiles</taxon>
        <taxon>Ochrophyta</taxon>
        <taxon>Bacillariophyta</taxon>
        <taxon>Coscinodiscophyceae</taxon>
        <taxon>Thalassiosirophycidae</taxon>
        <taxon>Thalassiosirales</taxon>
        <taxon>Thalassiosiraceae</taxon>
        <taxon>Thalassiosira</taxon>
    </lineage>
</organism>
<sequence>MSNADNSRRRQSRSATDLRNFFSQQSQQGGRGSGNAGAPHQQRQHQAAPGRARVTGPFNVVRDLRVLPDDTEAPVSAGMDGVSSPNDAVIGGEGVDVAAAPNQQSAARETGPTAPTGRTAATNPAHA</sequence>
<dbReference type="AlphaFoldDB" id="K0S795"/>
<keyword evidence="3" id="KW-1185">Reference proteome</keyword>
<feature type="compositionally biased region" description="Low complexity" evidence="1">
    <location>
        <begin position="36"/>
        <end position="52"/>
    </location>
</feature>
<dbReference type="EMBL" id="AGNL01030620">
    <property type="protein sequence ID" value="EJK56751.1"/>
    <property type="molecule type" value="Genomic_DNA"/>
</dbReference>
<evidence type="ECO:0000256" key="1">
    <source>
        <dbReference type="SAM" id="MobiDB-lite"/>
    </source>
</evidence>
<reference evidence="2 3" key="1">
    <citation type="journal article" date="2012" name="Genome Biol.">
        <title>Genome and low-iron response of an oceanic diatom adapted to chronic iron limitation.</title>
        <authorList>
            <person name="Lommer M."/>
            <person name="Specht M."/>
            <person name="Roy A.S."/>
            <person name="Kraemer L."/>
            <person name="Andreson R."/>
            <person name="Gutowska M.A."/>
            <person name="Wolf J."/>
            <person name="Bergner S.V."/>
            <person name="Schilhabel M.B."/>
            <person name="Klostermeier U.C."/>
            <person name="Beiko R.G."/>
            <person name="Rosenstiel P."/>
            <person name="Hippler M."/>
            <person name="Laroche J."/>
        </authorList>
    </citation>
    <scope>NUCLEOTIDE SEQUENCE [LARGE SCALE GENOMIC DNA]</scope>
    <source>
        <strain evidence="2 3">CCMP1005</strain>
    </source>
</reference>
<feature type="compositionally biased region" description="Low complexity" evidence="1">
    <location>
        <begin position="110"/>
        <end position="127"/>
    </location>
</feature>
<name>K0S795_THAOC</name>
<protein>
    <submittedName>
        <fullName evidence="2">Uncharacterized protein</fullName>
    </submittedName>
</protein>